<feature type="domain" description="C2" evidence="10">
    <location>
        <begin position="340"/>
        <end position="457"/>
    </location>
</feature>
<dbReference type="InterPro" id="IPR013583">
    <property type="entry name" value="MCTP_C"/>
</dbReference>
<dbReference type="Proteomes" id="UP000007879">
    <property type="component" value="Unassembled WGS sequence"/>
</dbReference>
<dbReference type="RefSeq" id="XP_003382370.2">
    <property type="nucleotide sequence ID" value="XM_003382322.3"/>
</dbReference>
<evidence type="ECO:0000256" key="6">
    <source>
        <dbReference type="ARBA" id="ARBA00022989"/>
    </source>
</evidence>
<keyword evidence="3" id="KW-0479">Metal-binding</keyword>
<proteinExistence type="predicted"/>
<dbReference type="AlphaFoldDB" id="A0AAN0I8B4"/>
<accession>A0AAN0I8B4</accession>
<keyword evidence="2 9" id="KW-0812">Transmembrane</keyword>
<dbReference type="InterPro" id="IPR000008">
    <property type="entry name" value="C2_dom"/>
</dbReference>
<dbReference type="EnsemblMetazoa" id="XM_003382322.3">
    <property type="protein sequence ID" value="XP_003382370.2"/>
    <property type="gene ID" value="LOC100633326"/>
</dbReference>
<evidence type="ECO:0000256" key="4">
    <source>
        <dbReference type="ARBA" id="ARBA00022737"/>
    </source>
</evidence>
<feature type="transmembrane region" description="Helical" evidence="9">
    <location>
        <begin position="541"/>
        <end position="572"/>
    </location>
</feature>
<dbReference type="PANTHER" id="PTHR45911">
    <property type="entry name" value="C2 DOMAIN-CONTAINING PROTEIN"/>
    <property type="match status" value="1"/>
</dbReference>
<dbReference type="SUPFAM" id="SSF49562">
    <property type="entry name" value="C2 domain (Calcium/lipid-binding domain, CaLB)"/>
    <property type="match status" value="3"/>
</dbReference>
<evidence type="ECO:0000256" key="3">
    <source>
        <dbReference type="ARBA" id="ARBA00022723"/>
    </source>
</evidence>
<feature type="region of interest" description="Disordered" evidence="8">
    <location>
        <begin position="18"/>
        <end position="47"/>
    </location>
</feature>
<dbReference type="GO" id="GO:0046872">
    <property type="term" value="F:metal ion binding"/>
    <property type="evidence" value="ECO:0007669"/>
    <property type="project" value="UniProtKB-KW"/>
</dbReference>
<dbReference type="PROSITE" id="PS50004">
    <property type="entry name" value="C2"/>
    <property type="match status" value="3"/>
</dbReference>
<keyword evidence="6 9" id="KW-1133">Transmembrane helix</keyword>
<feature type="domain" description="C2" evidence="10">
    <location>
        <begin position="187"/>
        <end position="307"/>
    </location>
</feature>
<feature type="domain" description="C2" evidence="10">
    <location>
        <begin position="40"/>
        <end position="160"/>
    </location>
</feature>
<evidence type="ECO:0000259" key="10">
    <source>
        <dbReference type="PROSITE" id="PS50004"/>
    </source>
</evidence>
<name>A0AAN0I8B4_AMPQE</name>
<dbReference type="KEGG" id="aqu:100633326"/>
<organism evidence="11 12">
    <name type="scientific">Amphimedon queenslandica</name>
    <name type="common">Sponge</name>
    <dbReference type="NCBI Taxonomy" id="400682"/>
    <lineage>
        <taxon>Eukaryota</taxon>
        <taxon>Metazoa</taxon>
        <taxon>Porifera</taxon>
        <taxon>Demospongiae</taxon>
        <taxon>Heteroscleromorpha</taxon>
        <taxon>Haplosclerida</taxon>
        <taxon>Niphatidae</taxon>
        <taxon>Amphimedon</taxon>
    </lineage>
</organism>
<protein>
    <recommendedName>
        <fullName evidence="10">C2 domain-containing protein</fullName>
    </recommendedName>
</protein>
<dbReference type="GeneID" id="100633326"/>
<keyword evidence="12" id="KW-1185">Reference proteome</keyword>
<keyword evidence="4" id="KW-0677">Repeat</keyword>
<feature type="transmembrane region" description="Helical" evidence="9">
    <location>
        <begin position="656"/>
        <end position="689"/>
    </location>
</feature>
<evidence type="ECO:0000313" key="12">
    <source>
        <dbReference type="Proteomes" id="UP000007879"/>
    </source>
</evidence>
<dbReference type="GO" id="GO:0016020">
    <property type="term" value="C:membrane"/>
    <property type="evidence" value="ECO:0007669"/>
    <property type="project" value="UniProtKB-SubCell"/>
</dbReference>
<evidence type="ECO:0000256" key="5">
    <source>
        <dbReference type="ARBA" id="ARBA00022837"/>
    </source>
</evidence>
<reference evidence="12" key="1">
    <citation type="journal article" date="2010" name="Nature">
        <title>The Amphimedon queenslandica genome and the evolution of animal complexity.</title>
        <authorList>
            <person name="Srivastava M."/>
            <person name="Simakov O."/>
            <person name="Chapman J."/>
            <person name="Fahey B."/>
            <person name="Gauthier M.E."/>
            <person name="Mitros T."/>
            <person name="Richards G.S."/>
            <person name="Conaco C."/>
            <person name="Dacre M."/>
            <person name="Hellsten U."/>
            <person name="Larroux C."/>
            <person name="Putnam N.H."/>
            <person name="Stanke M."/>
            <person name="Adamska M."/>
            <person name="Darling A."/>
            <person name="Degnan S.M."/>
            <person name="Oakley T.H."/>
            <person name="Plachetzki D.C."/>
            <person name="Zhai Y."/>
            <person name="Adamski M."/>
            <person name="Calcino A."/>
            <person name="Cummins S.F."/>
            <person name="Goodstein D.M."/>
            <person name="Harris C."/>
            <person name="Jackson D.J."/>
            <person name="Leys S.P."/>
            <person name="Shu S."/>
            <person name="Woodcroft B.J."/>
            <person name="Vervoort M."/>
            <person name="Kosik K.S."/>
            <person name="Manning G."/>
            <person name="Degnan B.M."/>
            <person name="Rokhsar D.S."/>
        </authorList>
    </citation>
    <scope>NUCLEOTIDE SEQUENCE [LARGE SCALE GENOMIC DNA]</scope>
</reference>
<evidence type="ECO:0000256" key="1">
    <source>
        <dbReference type="ARBA" id="ARBA00004141"/>
    </source>
</evidence>
<keyword evidence="5" id="KW-0106">Calcium</keyword>
<evidence type="ECO:0000256" key="8">
    <source>
        <dbReference type="SAM" id="MobiDB-lite"/>
    </source>
</evidence>
<dbReference type="SMART" id="SM00239">
    <property type="entry name" value="C2"/>
    <property type="match status" value="3"/>
</dbReference>
<keyword evidence="7 9" id="KW-0472">Membrane</keyword>
<dbReference type="CDD" id="cd08376">
    <property type="entry name" value="C2B_MCTP_PRT"/>
    <property type="match status" value="1"/>
</dbReference>
<reference evidence="11" key="2">
    <citation type="submission" date="2024-06" db="UniProtKB">
        <authorList>
            <consortium name="EnsemblMetazoa"/>
        </authorList>
    </citation>
    <scope>IDENTIFICATION</scope>
</reference>
<feature type="region of interest" description="Disordered" evidence="8">
    <location>
        <begin position="594"/>
        <end position="613"/>
    </location>
</feature>
<comment type="subcellular location">
    <subcellularLocation>
        <location evidence="1">Membrane</location>
        <topology evidence="1">Multi-pass membrane protein</topology>
    </subcellularLocation>
</comment>
<evidence type="ECO:0000313" key="11">
    <source>
        <dbReference type="EnsemblMetazoa" id="XP_003382370.2"/>
    </source>
</evidence>
<dbReference type="Pfam" id="PF08372">
    <property type="entry name" value="PRT_C"/>
    <property type="match status" value="1"/>
</dbReference>
<feature type="compositionally biased region" description="Acidic residues" evidence="8">
    <location>
        <begin position="594"/>
        <end position="606"/>
    </location>
</feature>
<dbReference type="Gene3D" id="2.60.40.150">
    <property type="entry name" value="C2 domain"/>
    <property type="match status" value="3"/>
</dbReference>
<dbReference type="Pfam" id="PF00168">
    <property type="entry name" value="C2"/>
    <property type="match status" value="3"/>
</dbReference>
<dbReference type="PRINTS" id="PR00360">
    <property type="entry name" value="C2DOMAIN"/>
</dbReference>
<evidence type="ECO:0000256" key="2">
    <source>
        <dbReference type="ARBA" id="ARBA00022692"/>
    </source>
</evidence>
<evidence type="ECO:0000256" key="7">
    <source>
        <dbReference type="ARBA" id="ARBA00023136"/>
    </source>
</evidence>
<evidence type="ECO:0000256" key="9">
    <source>
        <dbReference type="SAM" id="Phobius"/>
    </source>
</evidence>
<dbReference type="InterPro" id="IPR035892">
    <property type="entry name" value="C2_domain_sf"/>
</dbReference>
<dbReference type="PANTHER" id="PTHR45911:SF4">
    <property type="entry name" value="MULTIPLE C2 AND TRANSMEMBRANE DOMAIN-CONTAINING PROTEIN"/>
    <property type="match status" value="1"/>
</dbReference>
<sequence length="730" mass="84832">MSRFRSWRAKHKNKMLKVPLEFESEEEMDRDRCASEPPTPSSPPIVATSGSAEHITGENYMIHLKLISGHNLAVRDVTGTSDPYVKLKHGRYKARSSVIYRNLNPHWMEKFIFQTKDLSLPLNVKVYDHDIVSSDDFMGQGTIHLNKYEHNKVEVITLSLTDPVAPAEQLGYLQLEIKVLNMTYHEQHAYEQQKLQQSKKKIQCWNSILTVTVLGATDLPAMDSNGFSDPYCKFKLGSQKYKTKVQPKTLNPEWKEKFDMKLYDDQSKQSLFIEVWDRDFPAADDFIGECLVELCDYEPDVQHDLRLPIGESSGTLHLLLVISGLSCKEESDVLSGNLMKQAKIDFQLQNIVKLLSAKEIGLLHITIERGADLCSYNERDIRSFVTIEVGNAQLRTHAVSYTADPIWNKTFSFPIKDIHDIVHIEVINERKGKEEWLGQLMIPLLKLQVGHSKTYVLKGKSCLNRAHGTITINCDLVYNIVCAGLQTFKPKEVPVLEEEPKFQRKLLLRNIHKVIELIHPVVQVHHYIQELLSWQNPVQSLMALMVFTMACLVAEIWIIFLLLAVVFIMYYVKVYIKHESSYFKESYQRVQVDDNSENESDFSDLEDYSHTKDPSEHVNWRQRFRQFQDILLTLQIMSGYVVDLSERVKNLFHWTVPFLCWMAILICFLAMVLTYFVPLRYIILIWGLYKMTKRLWKQRQIPNNEILDFLSRAPTDLELLQWKELARKNT</sequence>